<reference evidence="1 2" key="1">
    <citation type="submission" date="2019-09" db="EMBL/GenBank/DDBJ databases">
        <authorList>
            <person name="Geng P."/>
            <person name="Wan X."/>
            <person name="Zhou G."/>
            <person name="Yuan Z."/>
            <person name="Hu X."/>
        </authorList>
    </citation>
    <scope>NUCLEOTIDE SEQUENCE [LARGE SCALE GENOMIC DNA]</scope>
    <source>
        <strain evidence="1 2">EFR-4</strain>
    </source>
</reference>
<name>A0A5M9GGC3_9BACI</name>
<comment type="caution">
    <text evidence="1">The sequence shown here is derived from an EMBL/GenBank/DDBJ whole genome shotgun (WGS) entry which is preliminary data.</text>
</comment>
<gene>
    <name evidence="1" type="ORF">FYW06_27175</name>
</gene>
<sequence length="287" mass="33691">MSILQSHFESRRRYIVDRLKQPGYEEQSIQWIQKAKKEIAENLEEMIELLFLDAEDEPCLPPIACFMVKELQTNKEYQTFATMTDEQLQKLNQIDREEILESTLQIINEITNLQRTIFVMLHQNKENILMGFYQKNPQKNSTLHYDENDRHGFDKSIYQNKIRSLQNDIRVVSFKKFCSNEPVPSPENLEAFKNRYETVVLPKVQEIVSLIEPNLVKLDIFLNPIIQYGVGQIDLKGMLKKLDENLTALHEISKVEYCPTLEMTVKEYLFLEAMNNAGKVKELQPSK</sequence>
<protein>
    <submittedName>
        <fullName evidence="1">Uncharacterized protein</fullName>
    </submittedName>
</protein>
<evidence type="ECO:0000313" key="1">
    <source>
        <dbReference type="EMBL" id="KAA8473456.1"/>
    </source>
</evidence>
<dbReference type="RefSeq" id="WP_153623515.1">
    <property type="nucleotide sequence ID" value="NZ_CP064083.1"/>
</dbReference>
<proteinExistence type="predicted"/>
<evidence type="ECO:0000313" key="2">
    <source>
        <dbReference type="Proteomes" id="UP000325411"/>
    </source>
</evidence>
<dbReference type="AlphaFoldDB" id="A0A5M9GGC3"/>
<dbReference type="EMBL" id="VXCE01000039">
    <property type="protein sequence ID" value="KAA8473456.1"/>
    <property type="molecule type" value="Genomic_DNA"/>
</dbReference>
<accession>A0A5M9GGC3</accession>
<organism evidence="1 2">
    <name type="scientific">Bacillus paranthracis</name>
    <dbReference type="NCBI Taxonomy" id="2026186"/>
    <lineage>
        <taxon>Bacteria</taxon>
        <taxon>Bacillati</taxon>
        <taxon>Bacillota</taxon>
        <taxon>Bacilli</taxon>
        <taxon>Bacillales</taxon>
        <taxon>Bacillaceae</taxon>
        <taxon>Bacillus</taxon>
        <taxon>Bacillus cereus group</taxon>
    </lineage>
</organism>
<dbReference type="Proteomes" id="UP000325411">
    <property type="component" value="Unassembled WGS sequence"/>
</dbReference>